<proteinExistence type="predicted"/>
<accession>A0ABV8B912</accession>
<gene>
    <name evidence="1" type="ORF">ACFOU2_20360</name>
</gene>
<name>A0ABV8B912_9BACI</name>
<sequence>MKAQKKNEQLEMTLSKEEYLHLAELVFLGKWVTNTFYEHAPEQNPYNEMEQAILNMSQHFNLDEIFDRYEANSFFNQKVEDRLMTVVDSYDTDAFWMKFASLLAQRDVQQEMKSVNGLSKNPLERLVEKEMEYEQEFAENGLRNVQVISK</sequence>
<organism evidence="1 2">
    <name type="scientific">Bacillus songklensis</name>
    <dbReference type="NCBI Taxonomy" id="1069116"/>
    <lineage>
        <taxon>Bacteria</taxon>
        <taxon>Bacillati</taxon>
        <taxon>Bacillota</taxon>
        <taxon>Bacilli</taxon>
        <taxon>Bacillales</taxon>
        <taxon>Bacillaceae</taxon>
        <taxon>Bacillus</taxon>
    </lineage>
</organism>
<dbReference type="RefSeq" id="WP_377918090.1">
    <property type="nucleotide sequence ID" value="NZ_JBHRZT010000072.1"/>
</dbReference>
<comment type="caution">
    <text evidence="1">The sequence shown here is derived from an EMBL/GenBank/DDBJ whole genome shotgun (WGS) entry which is preliminary data.</text>
</comment>
<keyword evidence="2" id="KW-1185">Reference proteome</keyword>
<evidence type="ECO:0000313" key="2">
    <source>
        <dbReference type="Proteomes" id="UP001595752"/>
    </source>
</evidence>
<evidence type="ECO:0000313" key="1">
    <source>
        <dbReference type="EMBL" id="MFC3885696.1"/>
    </source>
</evidence>
<dbReference type="Proteomes" id="UP001595752">
    <property type="component" value="Unassembled WGS sequence"/>
</dbReference>
<dbReference type="EMBL" id="JBHRZT010000072">
    <property type="protein sequence ID" value="MFC3885696.1"/>
    <property type="molecule type" value="Genomic_DNA"/>
</dbReference>
<protein>
    <submittedName>
        <fullName evidence="1">Uncharacterized protein</fullName>
    </submittedName>
</protein>
<reference evidence="2" key="1">
    <citation type="journal article" date="2019" name="Int. J. Syst. Evol. Microbiol.">
        <title>The Global Catalogue of Microorganisms (GCM) 10K type strain sequencing project: providing services to taxonomists for standard genome sequencing and annotation.</title>
        <authorList>
            <consortium name="The Broad Institute Genomics Platform"/>
            <consortium name="The Broad Institute Genome Sequencing Center for Infectious Disease"/>
            <person name="Wu L."/>
            <person name="Ma J."/>
        </authorList>
    </citation>
    <scope>NUCLEOTIDE SEQUENCE [LARGE SCALE GENOMIC DNA]</scope>
    <source>
        <strain evidence="2">CCUG 61889</strain>
    </source>
</reference>